<dbReference type="PANTHER" id="PTHR38839:SF5">
    <property type="entry name" value="TRANSCRIPTIONAL REGULATOR WHID"/>
    <property type="match status" value="1"/>
</dbReference>
<dbReference type="AlphaFoldDB" id="A0A365P7H0"/>
<dbReference type="HAMAP" id="MF_01479">
    <property type="entry name" value="WhiB"/>
    <property type="match status" value="1"/>
</dbReference>
<evidence type="ECO:0000256" key="9">
    <source>
        <dbReference type="ARBA" id="ARBA00023125"/>
    </source>
</evidence>
<keyword evidence="10 12" id="KW-1015">Disulfide bond</keyword>
<proteinExistence type="inferred from homology"/>
<keyword evidence="8 12" id="KW-0805">Transcription regulation</keyword>
<evidence type="ECO:0000256" key="2">
    <source>
        <dbReference type="ARBA" id="ARBA00006597"/>
    </source>
</evidence>
<dbReference type="InterPro" id="IPR003482">
    <property type="entry name" value="Whib"/>
</dbReference>
<dbReference type="GO" id="GO:0005737">
    <property type="term" value="C:cytoplasm"/>
    <property type="evidence" value="ECO:0007669"/>
    <property type="project" value="UniProtKB-SubCell"/>
</dbReference>
<dbReference type="Pfam" id="PF02467">
    <property type="entry name" value="Whib"/>
    <property type="match status" value="1"/>
</dbReference>
<evidence type="ECO:0000256" key="10">
    <source>
        <dbReference type="ARBA" id="ARBA00023157"/>
    </source>
</evidence>
<comment type="similarity">
    <text evidence="2 12">Belongs to the WhiB family.</text>
</comment>
<feature type="domain" description="4Fe-4S Wbl-type" evidence="13">
    <location>
        <begin position="20"/>
        <end position="83"/>
    </location>
</feature>
<evidence type="ECO:0000256" key="3">
    <source>
        <dbReference type="ARBA" id="ARBA00022485"/>
    </source>
</evidence>
<dbReference type="GO" id="GO:0035731">
    <property type="term" value="F:dinitrosyl-iron complex binding"/>
    <property type="evidence" value="ECO:0007669"/>
    <property type="project" value="UniProtKB-UniRule"/>
</dbReference>
<keyword evidence="4 12" id="KW-0963">Cytoplasm</keyword>
<dbReference type="GO" id="GO:0045892">
    <property type="term" value="P:negative regulation of DNA-templated transcription"/>
    <property type="evidence" value="ECO:0007669"/>
    <property type="project" value="TreeGrafter"/>
</dbReference>
<keyword evidence="3 12" id="KW-0004">4Fe-4S</keyword>
<dbReference type="GO" id="GO:0003677">
    <property type="term" value="F:DNA binding"/>
    <property type="evidence" value="ECO:0007669"/>
    <property type="project" value="UniProtKB-UniRule"/>
</dbReference>
<keyword evidence="11 12" id="KW-0804">Transcription</keyword>
<comment type="function">
    <text evidence="12">Acts as a transcriptional regulator. Probably redox-responsive. The apo- but not holo-form probably binds DNA.</text>
</comment>
<protein>
    <recommendedName>
        <fullName evidence="12">Transcriptional regulator WhiB</fullName>
    </recommendedName>
</protein>
<evidence type="ECO:0000256" key="12">
    <source>
        <dbReference type="HAMAP-Rule" id="MF_01479"/>
    </source>
</evidence>
<evidence type="ECO:0000256" key="4">
    <source>
        <dbReference type="ARBA" id="ARBA00022490"/>
    </source>
</evidence>
<feature type="binding site" evidence="12">
    <location>
        <position position="53"/>
    </location>
    <ligand>
        <name>[4Fe-4S] cluster</name>
        <dbReference type="ChEBI" id="CHEBI:49883"/>
    </ligand>
</feature>
<keyword evidence="6 12" id="KW-0408">Iron</keyword>
<evidence type="ECO:0000256" key="1">
    <source>
        <dbReference type="ARBA" id="ARBA00004496"/>
    </source>
</evidence>
<dbReference type="PROSITE" id="PS51674">
    <property type="entry name" value="4FE4S_WBL"/>
    <property type="match status" value="1"/>
</dbReference>
<dbReference type="PANTHER" id="PTHR38839">
    <property type="entry name" value="TRANSCRIPTIONAL REGULATOR WHID-RELATED"/>
    <property type="match status" value="1"/>
</dbReference>
<evidence type="ECO:0000256" key="7">
    <source>
        <dbReference type="ARBA" id="ARBA00023014"/>
    </source>
</evidence>
<evidence type="ECO:0000256" key="11">
    <source>
        <dbReference type="ARBA" id="ARBA00023163"/>
    </source>
</evidence>
<comment type="PTM">
    <text evidence="12">The Fe-S cluster can be nitrosylated by nitric oxide (NO).</text>
</comment>
<accession>A0A365P7H0</accession>
<organism evidence="14 15">
    <name type="scientific">Dietzia maris</name>
    <dbReference type="NCBI Taxonomy" id="37915"/>
    <lineage>
        <taxon>Bacteria</taxon>
        <taxon>Bacillati</taxon>
        <taxon>Actinomycetota</taxon>
        <taxon>Actinomycetes</taxon>
        <taxon>Mycobacteriales</taxon>
        <taxon>Dietziaceae</taxon>
        <taxon>Dietzia</taxon>
    </lineage>
</organism>
<evidence type="ECO:0000256" key="5">
    <source>
        <dbReference type="ARBA" id="ARBA00022723"/>
    </source>
</evidence>
<comment type="cofactor">
    <cofactor evidence="12">
        <name>[4Fe-4S] cluster</name>
        <dbReference type="ChEBI" id="CHEBI:49883"/>
    </cofactor>
    <text evidence="12">Binds 1 [4Fe-4S] cluster per subunit. Following nitrosylation of the [4Fe-4S] cluster binds 1 [4Fe-8(NO)] cluster per subunit.</text>
</comment>
<gene>
    <name evidence="12" type="primary">whiB</name>
    <name evidence="14" type="ORF">DQ226_14730</name>
</gene>
<dbReference type="GO" id="GO:0047134">
    <property type="term" value="F:protein-disulfide reductase [NAD(P)H] activity"/>
    <property type="evidence" value="ECO:0007669"/>
    <property type="project" value="TreeGrafter"/>
</dbReference>
<name>A0A365P7H0_9ACTN</name>
<dbReference type="InterPro" id="IPR034768">
    <property type="entry name" value="4FE4S_WBL"/>
</dbReference>
<reference evidence="14 15" key="1">
    <citation type="submission" date="2018-06" db="EMBL/GenBank/DDBJ databases">
        <title>Whole genome sequencing of four bacterial strains from South Shetland trench revealing bio-synthetic gene clusters.</title>
        <authorList>
            <person name="Abdel-Mageed W.M."/>
            <person name="Lehri B."/>
            <person name="Jarmusch S.A."/>
            <person name="Miranda K."/>
            <person name="Goodfellow M."/>
            <person name="Jaspars M."/>
            <person name="Karlyshev A.V."/>
        </authorList>
    </citation>
    <scope>NUCLEOTIDE SEQUENCE [LARGE SCALE GENOMIC DNA]</scope>
    <source>
        <strain evidence="14 15">SST1</strain>
    </source>
</reference>
<dbReference type="GO" id="GO:0046872">
    <property type="term" value="F:metal ion binding"/>
    <property type="evidence" value="ECO:0007669"/>
    <property type="project" value="UniProtKB-KW"/>
</dbReference>
<evidence type="ECO:0000313" key="15">
    <source>
        <dbReference type="Proteomes" id="UP000252187"/>
    </source>
</evidence>
<keyword evidence="9 12" id="KW-0238">DNA-binding</keyword>
<dbReference type="GO" id="GO:0051539">
    <property type="term" value="F:4 iron, 4 sulfur cluster binding"/>
    <property type="evidence" value="ECO:0007669"/>
    <property type="project" value="UniProtKB-UniRule"/>
</dbReference>
<evidence type="ECO:0000259" key="13">
    <source>
        <dbReference type="PROSITE" id="PS51674"/>
    </source>
</evidence>
<evidence type="ECO:0000313" key="14">
    <source>
        <dbReference type="EMBL" id="RBA32298.1"/>
    </source>
</evidence>
<feature type="binding site" evidence="12">
    <location>
        <position position="21"/>
    </location>
    <ligand>
        <name>[4Fe-4S] cluster</name>
        <dbReference type="ChEBI" id="CHEBI:49883"/>
    </ligand>
</feature>
<comment type="PTM">
    <text evidence="12">Upon Fe-S cluster removal intramolecular disulfide bonds are formed.</text>
</comment>
<feature type="binding site" evidence="12">
    <location>
        <position position="50"/>
    </location>
    <ligand>
        <name>[4Fe-4S] cluster</name>
        <dbReference type="ChEBI" id="CHEBI:49883"/>
    </ligand>
</feature>
<evidence type="ECO:0000256" key="6">
    <source>
        <dbReference type="ARBA" id="ARBA00023004"/>
    </source>
</evidence>
<feature type="binding site" evidence="12">
    <location>
        <position position="59"/>
    </location>
    <ligand>
        <name>[4Fe-4S] cluster</name>
        <dbReference type="ChEBI" id="CHEBI:49883"/>
    </ligand>
</feature>
<dbReference type="EMBL" id="QNTT01000051">
    <property type="protein sequence ID" value="RBA32298.1"/>
    <property type="molecule type" value="Genomic_DNA"/>
</dbReference>
<evidence type="ECO:0000256" key="8">
    <source>
        <dbReference type="ARBA" id="ARBA00023015"/>
    </source>
</evidence>
<keyword evidence="7 12" id="KW-0411">Iron-sulfur</keyword>
<dbReference type="GO" id="GO:0045454">
    <property type="term" value="P:cell redox homeostasis"/>
    <property type="evidence" value="ECO:0007669"/>
    <property type="project" value="TreeGrafter"/>
</dbReference>
<sequence length="91" mass="10587">MTHIIATALDDRWAWADRGNCRGQAELFYNDEQDRKGVRRRKERAAKVLCEHCPVIVECRQYAINARELYGVWGGLTEMERHKLAGRLRTG</sequence>
<dbReference type="Proteomes" id="UP000252187">
    <property type="component" value="Unassembled WGS sequence"/>
</dbReference>
<keyword evidence="5 12" id="KW-0479">Metal-binding</keyword>
<comment type="subcellular location">
    <subcellularLocation>
        <location evidence="1 12">Cytoplasm</location>
    </subcellularLocation>
</comment>
<comment type="caution">
    <text evidence="14">The sequence shown here is derived from an EMBL/GenBank/DDBJ whole genome shotgun (WGS) entry which is preliminary data.</text>
</comment>